<dbReference type="InterPro" id="IPR047817">
    <property type="entry name" value="ABC2_TM_bact-type"/>
</dbReference>
<reference evidence="9" key="1">
    <citation type="submission" date="2016-10" db="EMBL/GenBank/DDBJ databases">
        <authorList>
            <person name="Varghese N."/>
        </authorList>
    </citation>
    <scope>NUCLEOTIDE SEQUENCE [LARGE SCALE GENOMIC DNA]</scope>
    <source>
        <strain evidence="9">DSM 45096 / BCRC 16803 / CGMCC 4.1857 / CIP 109030 / JCM 12277 / KCTC 19219 / NBRC 100920 / 33214</strain>
    </source>
</reference>
<keyword evidence="3 6" id="KW-1133">Transmembrane helix</keyword>
<keyword evidence="2 6" id="KW-0812">Transmembrane</keyword>
<feature type="transmembrane region" description="Helical" evidence="6">
    <location>
        <begin position="248"/>
        <end position="267"/>
    </location>
</feature>
<keyword evidence="4 6" id="KW-0472">Membrane</keyword>
<gene>
    <name evidence="8" type="ORF">SAMN05414137_106155</name>
</gene>
<dbReference type="eggNOG" id="COG0842">
    <property type="taxonomic scope" value="Bacteria"/>
</dbReference>
<accession>A0A1H7N0Q6</accession>
<dbReference type="EMBL" id="FOAZ01000006">
    <property type="protein sequence ID" value="SEL16911.1"/>
    <property type="molecule type" value="Genomic_DNA"/>
</dbReference>
<comment type="caution">
    <text evidence="6">Lacks conserved residue(s) required for the propagation of feature annotation.</text>
</comment>
<dbReference type="PANTHER" id="PTHR43229">
    <property type="entry name" value="NODULATION PROTEIN J"/>
    <property type="match status" value="1"/>
</dbReference>
<keyword evidence="5" id="KW-0046">Antibiotic resistance</keyword>
<dbReference type="InterPro" id="IPR051784">
    <property type="entry name" value="Nod_factor_ABC_transporter"/>
</dbReference>
<dbReference type="GO" id="GO:0043190">
    <property type="term" value="C:ATP-binding cassette (ABC) transporter complex"/>
    <property type="evidence" value="ECO:0007669"/>
    <property type="project" value="InterPro"/>
</dbReference>
<proteinExistence type="inferred from homology"/>
<keyword evidence="6" id="KW-0813">Transport</keyword>
<dbReference type="Proteomes" id="UP000183015">
    <property type="component" value="Unassembled WGS sequence"/>
</dbReference>
<evidence type="ECO:0000256" key="4">
    <source>
        <dbReference type="ARBA" id="ARBA00023136"/>
    </source>
</evidence>
<feature type="transmembrane region" description="Helical" evidence="6">
    <location>
        <begin position="136"/>
        <end position="157"/>
    </location>
</feature>
<dbReference type="PIRSF" id="PIRSF006648">
    <property type="entry name" value="DrrB"/>
    <property type="match status" value="1"/>
</dbReference>
<dbReference type="PANTHER" id="PTHR43229:SF2">
    <property type="entry name" value="NODULATION PROTEIN J"/>
    <property type="match status" value="1"/>
</dbReference>
<comment type="similarity">
    <text evidence="6">Belongs to the ABC-2 integral membrane protein family.</text>
</comment>
<evidence type="ECO:0000256" key="5">
    <source>
        <dbReference type="ARBA" id="ARBA00023251"/>
    </source>
</evidence>
<keyword evidence="9" id="KW-1185">Reference proteome</keyword>
<dbReference type="GO" id="GO:0140359">
    <property type="term" value="F:ABC-type transporter activity"/>
    <property type="evidence" value="ECO:0007669"/>
    <property type="project" value="InterPro"/>
</dbReference>
<dbReference type="RefSeq" id="WP_042447203.1">
    <property type="nucleotide sequence ID" value="NZ_BBPN01000012.1"/>
</dbReference>
<sequence>MTTLASPPGPHAVRGPARAKGRLPGRAWLLVERNLMVNRHTWALFTAEILEPLLYLFAMGVGIGGLIGHVPGLDGTHVGYSRFVAPALLATTAMNGALNETTYSVYFKLTDDRVYDSLVTTPLTVWDVALGEIAWAVLRGVVACTGFLAVIGALGFVSSPWALLALPGAVLTAFCFGAIGLAATTFFRSPRDFQLVQLVMLPMFLFATTFYPVTVYPHPIRVLVELLPLYHSIELLREPALGHVGPGLLTSAAFLTVLGLIALVVGARRLERRLKS</sequence>
<evidence type="ECO:0000259" key="7">
    <source>
        <dbReference type="PROSITE" id="PS51012"/>
    </source>
</evidence>
<dbReference type="AlphaFoldDB" id="A0A1H7N0Q6"/>
<dbReference type="GO" id="GO:0046677">
    <property type="term" value="P:response to antibiotic"/>
    <property type="evidence" value="ECO:0007669"/>
    <property type="project" value="UniProtKB-KW"/>
</dbReference>
<protein>
    <recommendedName>
        <fullName evidence="6">Transport permease protein</fullName>
    </recommendedName>
</protein>
<evidence type="ECO:0000256" key="1">
    <source>
        <dbReference type="ARBA" id="ARBA00004141"/>
    </source>
</evidence>
<comment type="subcellular location">
    <subcellularLocation>
        <location evidence="6">Cell membrane</location>
        <topology evidence="6">Multi-pass membrane protein</topology>
    </subcellularLocation>
    <subcellularLocation>
        <location evidence="1">Membrane</location>
        <topology evidence="1">Multi-pass membrane protein</topology>
    </subcellularLocation>
</comment>
<evidence type="ECO:0000313" key="9">
    <source>
        <dbReference type="Proteomes" id="UP000183015"/>
    </source>
</evidence>
<feature type="domain" description="ABC transmembrane type-2" evidence="7">
    <location>
        <begin position="43"/>
        <end position="273"/>
    </location>
</feature>
<dbReference type="InterPro" id="IPR013525">
    <property type="entry name" value="ABC2_TM"/>
</dbReference>
<dbReference type="STRING" id="235985.SAMN05414137_106155"/>
<feature type="transmembrane region" description="Helical" evidence="6">
    <location>
        <begin position="163"/>
        <end position="183"/>
    </location>
</feature>
<dbReference type="OrthoDB" id="9778589at2"/>
<evidence type="ECO:0000256" key="3">
    <source>
        <dbReference type="ARBA" id="ARBA00022989"/>
    </source>
</evidence>
<feature type="transmembrane region" description="Helical" evidence="6">
    <location>
        <begin position="195"/>
        <end position="213"/>
    </location>
</feature>
<evidence type="ECO:0000256" key="2">
    <source>
        <dbReference type="ARBA" id="ARBA00022692"/>
    </source>
</evidence>
<dbReference type="InterPro" id="IPR000412">
    <property type="entry name" value="ABC_2_transport"/>
</dbReference>
<evidence type="ECO:0000313" key="8">
    <source>
        <dbReference type="EMBL" id="SEL16911.1"/>
    </source>
</evidence>
<name>A0A1H7N0Q6_STRJI</name>
<dbReference type="PRINTS" id="PR00164">
    <property type="entry name" value="ABC2TRNSPORT"/>
</dbReference>
<keyword evidence="6" id="KW-1003">Cell membrane</keyword>
<organism evidence="8 9">
    <name type="scientific">Streptacidiphilus jiangxiensis</name>
    <dbReference type="NCBI Taxonomy" id="235985"/>
    <lineage>
        <taxon>Bacteria</taxon>
        <taxon>Bacillati</taxon>
        <taxon>Actinomycetota</taxon>
        <taxon>Actinomycetes</taxon>
        <taxon>Kitasatosporales</taxon>
        <taxon>Streptomycetaceae</taxon>
        <taxon>Streptacidiphilus</taxon>
    </lineage>
</organism>
<evidence type="ECO:0000256" key="6">
    <source>
        <dbReference type="RuleBase" id="RU361157"/>
    </source>
</evidence>
<dbReference type="PROSITE" id="PS51012">
    <property type="entry name" value="ABC_TM2"/>
    <property type="match status" value="1"/>
</dbReference>
<dbReference type="Pfam" id="PF01061">
    <property type="entry name" value="ABC2_membrane"/>
    <property type="match status" value="1"/>
</dbReference>
<feature type="transmembrane region" description="Helical" evidence="6">
    <location>
        <begin position="53"/>
        <end position="73"/>
    </location>
</feature>